<evidence type="ECO:0000313" key="3">
    <source>
        <dbReference type="Proteomes" id="UP000002495"/>
    </source>
</evidence>
<dbReference type="Proteomes" id="UP000002495">
    <property type="component" value="Chromosome"/>
</dbReference>
<dbReference type="AlphaFoldDB" id="Q7VFK3"/>
<feature type="transmembrane region" description="Helical" evidence="1">
    <location>
        <begin position="117"/>
        <end position="136"/>
    </location>
</feature>
<feature type="transmembrane region" description="Helical" evidence="1">
    <location>
        <begin position="193"/>
        <end position="215"/>
    </location>
</feature>
<feature type="transmembrane region" description="Helical" evidence="1">
    <location>
        <begin position="54"/>
        <end position="73"/>
    </location>
</feature>
<dbReference type="STRING" id="235279.HH_1673"/>
<dbReference type="RefSeq" id="WP_011116512.1">
    <property type="nucleotide sequence ID" value="NC_004917.1"/>
</dbReference>
<feature type="transmembrane region" description="Helical" evidence="1">
    <location>
        <begin position="30"/>
        <end position="47"/>
    </location>
</feature>
<keyword evidence="3" id="KW-1185">Reference proteome</keyword>
<dbReference type="EMBL" id="AE017125">
    <property type="protein sequence ID" value="AAP78270.1"/>
    <property type="molecule type" value="Genomic_DNA"/>
</dbReference>
<gene>
    <name evidence="2" type="ordered locus">HH_1673</name>
</gene>
<dbReference type="KEGG" id="hhe:HH_1673"/>
<sequence>MSIAVCIAINLTIFCALIFCLQCLRNKFIVIIAIVWLICFNVPIYGWSACDYVYALFDVPSLMLCFLSLWWLIRFLLMRIVVQRTATPCCTMRTDSLLIQMSHFMQSHHFFPPSIQYIWIGLGILVYYGFLGYGFIDIYHLEFKIQLYFLCILSLFSYSLCALAGYGLLLSILGYELQILGQMSIINYCIDPFLWIGCIIALIWRVIQTLIRLYFGGRNGKKVV</sequence>
<evidence type="ECO:0000256" key="1">
    <source>
        <dbReference type="SAM" id="Phobius"/>
    </source>
</evidence>
<accession>Q7VFK3</accession>
<reference evidence="2 3" key="1">
    <citation type="journal article" date="2003" name="Proc. Natl. Acad. Sci. U.S.A.">
        <title>The complete genome sequence of the carcinogenic bacterium Helicobacter hepaticus.</title>
        <authorList>
            <person name="Suerbaum S."/>
            <person name="Josenhans C."/>
            <person name="Sterzenbach T."/>
            <person name="Drescher B."/>
            <person name="Brandt P."/>
            <person name="Bell M."/>
            <person name="Droege M."/>
            <person name="Fartmann B."/>
            <person name="Fischer H.-P."/>
            <person name="Ge Z."/>
            <person name="Hoerster A."/>
            <person name="Holland R."/>
            <person name="Klein K."/>
            <person name="Koenig J."/>
            <person name="Macko L."/>
            <person name="Mendz G.L."/>
            <person name="Nyakatura G."/>
            <person name="Schauer D.B."/>
            <person name="Shen Z."/>
            <person name="Weber J."/>
            <person name="Frosch M."/>
            <person name="Fox J.G."/>
        </authorList>
    </citation>
    <scope>NUCLEOTIDE SEQUENCE [LARGE SCALE GENOMIC DNA]</scope>
    <source>
        <strain evidence="3">ATCC 51449 / 3B1</strain>
    </source>
</reference>
<name>Q7VFK3_HELHP</name>
<dbReference type="OrthoDB" id="5325646at2"/>
<dbReference type="HOGENOM" id="CLU_1259993_0_0_7"/>
<protein>
    <submittedName>
        <fullName evidence="2">Uncharacterized protein</fullName>
    </submittedName>
</protein>
<organism evidence="2 3">
    <name type="scientific">Helicobacter hepaticus (strain ATCC 51449 / 3B1)</name>
    <dbReference type="NCBI Taxonomy" id="235279"/>
    <lineage>
        <taxon>Bacteria</taxon>
        <taxon>Pseudomonadati</taxon>
        <taxon>Campylobacterota</taxon>
        <taxon>Epsilonproteobacteria</taxon>
        <taxon>Campylobacterales</taxon>
        <taxon>Helicobacteraceae</taxon>
        <taxon>Helicobacter</taxon>
    </lineage>
</organism>
<proteinExistence type="predicted"/>
<feature type="transmembrane region" description="Helical" evidence="1">
    <location>
        <begin position="148"/>
        <end position="173"/>
    </location>
</feature>
<evidence type="ECO:0000313" key="2">
    <source>
        <dbReference type="EMBL" id="AAP78270.1"/>
    </source>
</evidence>
<keyword evidence="1" id="KW-0812">Transmembrane</keyword>
<keyword evidence="1" id="KW-1133">Transmembrane helix</keyword>
<keyword evidence="1" id="KW-0472">Membrane</keyword>